<keyword evidence="8" id="KW-0067">ATP-binding</keyword>
<keyword evidence="9" id="KW-0902">Two-component regulatory system</keyword>
<dbReference type="SMART" id="SM00388">
    <property type="entry name" value="HisKA"/>
    <property type="match status" value="1"/>
</dbReference>
<organism evidence="13 14">
    <name type="scientific">Amycolatopsis samaneae</name>
    <dbReference type="NCBI Taxonomy" id="664691"/>
    <lineage>
        <taxon>Bacteria</taxon>
        <taxon>Bacillati</taxon>
        <taxon>Actinomycetota</taxon>
        <taxon>Actinomycetes</taxon>
        <taxon>Pseudonocardiales</taxon>
        <taxon>Pseudonocardiaceae</taxon>
        <taxon>Amycolatopsis</taxon>
    </lineage>
</organism>
<dbReference type="InterPro" id="IPR004358">
    <property type="entry name" value="Sig_transdc_His_kin-like_C"/>
</dbReference>
<evidence type="ECO:0000256" key="11">
    <source>
        <dbReference type="SAM" id="Phobius"/>
    </source>
</evidence>
<comment type="catalytic activity">
    <reaction evidence="1">
        <text>ATP + protein L-histidine = ADP + protein N-phospho-L-histidine.</text>
        <dbReference type="EC" id="2.7.13.3"/>
    </reaction>
</comment>
<protein>
    <recommendedName>
        <fullName evidence="10">Sensor-like histidine kinase SenX3</fullName>
        <ecNumber evidence="3">2.7.13.3</ecNumber>
    </recommendedName>
</protein>
<dbReference type="InterPro" id="IPR003594">
    <property type="entry name" value="HATPase_dom"/>
</dbReference>
<feature type="transmembrane region" description="Helical" evidence="11">
    <location>
        <begin position="20"/>
        <end position="44"/>
    </location>
</feature>
<dbReference type="InterPro" id="IPR036890">
    <property type="entry name" value="HATPase_C_sf"/>
</dbReference>
<accession>A0ABW5GEK7</accession>
<dbReference type="PANTHER" id="PTHR42878:SF7">
    <property type="entry name" value="SENSOR HISTIDINE KINASE GLRK"/>
    <property type="match status" value="1"/>
</dbReference>
<dbReference type="Pfam" id="PF00512">
    <property type="entry name" value="HisKA"/>
    <property type="match status" value="1"/>
</dbReference>
<evidence type="ECO:0000256" key="5">
    <source>
        <dbReference type="ARBA" id="ARBA00022679"/>
    </source>
</evidence>
<reference evidence="14" key="1">
    <citation type="journal article" date="2019" name="Int. J. Syst. Evol. Microbiol.">
        <title>The Global Catalogue of Microorganisms (GCM) 10K type strain sequencing project: providing services to taxonomists for standard genome sequencing and annotation.</title>
        <authorList>
            <consortium name="The Broad Institute Genomics Platform"/>
            <consortium name="The Broad Institute Genome Sequencing Center for Infectious Disease"/>
            <person name="Wu L."/>
            <person name="Ma J."/>
        </authorList>
    </citation>
    <scope>NUCLEOTIDE SEQUENCE [LARGE SCALE GENOMIC DNA]</scope>
    <source>
        <strain evidence="14">CGMCC 4.7643</strain>
    </source>
</reference>
<evidence type="ECO:0000256" key="6">
    <source>
        <dbReference type="ARBA" id="ARBA00022741"/>
    </source>
</evidence>
<keyword evidence="6" id="KW-0547">Nucleotide-binding</keyword>
<sequence>MKLARGDQETRELRRARRLVAGEIAVVITLLVFVSGVIAFAVLIGGQRAEADRTLAWTIRQGLTVPPPGCVWLFSGGGHTPLGEPPAGMPVTEIFARVPADGDVVTETRELGGVVYTIRTENRGGIISQAFFEQVYQLQDRYSLLTGFAIAEALALVASVLTGYLLAGRVIRPLGEALRRQRTFVADASHELRAPLTRLHTRAQLLSRRARGSELPPRVVAEVDQLVGGTRELGEVVDDLLLSARLRAEAPRMEPVELGELAEQAVAAEAVRAEQRNVRISVSADGGAYVVPGVPTALRRVLSALLDNAIGHTPPGGTIEVTLGVPDDRHVELSVRDTGVGFEQRDAARLFERFARGHDGDGRRFGLGLALVREVVTGHGGTIAARGTPGAGATFTLRFLRAVP</sequence>
<proteinExistence type="predicted"/>
<comment type="caution">
    <text evidence="13">The sequence shown here is derived from an EMBL/GenBank/DDBJ whole genome shotgun (WGS) entry which is preliminary data.</text>
</comment>
<dbReference type="PROSITE" id="PS50109">
    <property type="entry name" value="HIS_KIN"/>
    <property type="match status" value="1"/>
</dbReference>
<gene>
    <name evidence="13" type="ORF">ACFSYJ_13680</name>
</gene>
<evidence type="ECO:0000256" key="10">
    <source>
        <dbReference type="ARBA" id="ARBA00039401"/>
    </source>
</evidence>
<dbReference type="CDD" id="cd00082">
    <property type="entry name" value="HisKA"/>
    <property type="match status" value="1"/>
</dbReference>
<dbReference type="PANTHER" id="PTHR42878">
    <property type="entry name" value="TWO-COMPONENT HISTIDINE KINASE"/>
    <property type="match status" value="1"/>
</dbReference>
<evidence type="ECO:0000256" key="1">
    <source>
        <dbReference type="ARBA" id="ARBA00000085"/>
    </source>
</evidence>
<dbReference type="CDD" id="cd00075">
    <property type="entry name" value="HATPase"/>
    <property type="match status" value="1"/>
</dbReference>
<evidence type="ECO:0000256" key="3">
    <source>
        <dbReference type="ARBA" id="ARBA00012438"/>
    </source>
</evidence>
<dbReference type="SMART" id="SM00387">
    <property type="entry name" value="HATPase_c"/>
    <property type="match status" value="1"/>
</dbReference>
<dbReference type="Gene3D" id="1.10.287.130">
    <property type="match status" value="1"/>
</dbReference>
<dbReference type="Gene3D" id="3.30.565.10">
    <property type="entry name" value="Histidine kinase-like ATPase, C-terminal domain"/>
    <property type="match status" value="1"/>
</dbReference>
<keyword evidence="11" id="KW-1133">Transmembrane helix</keyword>
<name>A0ABW5GEK7_9PSEU</name>
<evidence type="ECO:0000256" key="4">
    <source>
        <dbReference type="ARBA" id="ARBA00022553"/>
    </source>
</evidence>
<dbReference type="InterPro" id="IPR005467">
    <property type="entry name" value="His_kinase_dom"/>
</dbReference>
<dbReference type="SUPFAM" id="SSF47384">
    <property type="entry name" value="Homodimeric domain of signal transducing histidine kinase"/>
    <property type="match status" value="1"/>
</dbReference>
<evidence type="ECO:0000313" key="14">
    <source>
        <dbReference type="Proteomes" id="UP001597419"/>
    </source>
</evidence>
<comment type="subcellular location">
    <subcellularLocation>
        <location evidence="2">Cell membrane</location>
    </subcellularLocation>
</comment>
<dbReference type="PRINTS" id="PR00344">
    <property type="entry name" value="BCTRLSENSOR"/>
</dbReference>
<evidence type="ECO:0000256" key="7">
    <source>
        <dbReference type="ARBA" id="ARBA00022777"/>
    </source>
</evidence>
<keyword evidence="11" id="KW-0472">Membrane</keyword>
<dbReference type="Pfam" id="PF02518">
    <property type="entry name" value="HATPase_c"/>
    <property type="match status" value="1"/>
</dbReference>
<dbReference type="EMBL" id="JBHUKU010000006">
    <property type="protein sequence ID" value="MFD2459659.1"/>
    <property type="molecule type" value="Genomic_DNA"/>
</dbReference>
<keyword evidence="14" id="KW-1185">Reference proteome</keyword>
<dbReference type="InterPro" id="IPR003661">
    <property type="entry name" value="HisK_dim/P_dom"/>
</dbReference>
<evidence type="ECO:0000259" key="12">
    <source>
        <dbReference type="PROSITE" id="PS50109"/>
    </source>
</evidence>
<dbReference type="Proteomes" id="UP001597419">
    <property type="component" value="Unassembled WGS sequence"/>
</dbReference>
<dbReference type="GO" id="GO:0016301">
    <property type="term" value="F:kinase activity"/>
    <property type="evidence" value="ECO:0007669"/>
    <property type="project" value="UniProtKB-KW"/>
</dbReference>
<dbReference type="InterPro" id="IPR036097">
    <property type="entry name" value="HisK_dim/P_sf"/>
</dbReference>
<evidence type="ECO:0000313" key="13">
    <source>
        <dbReference type="EMBL" id="MFD2459659.1"/>
    </source>
</evidence>
<evidence type="ECO:0000256" key="8">
    <source>
        <dbReference type="ARBA" id="ARBA00022840"/>
    </source>
</evidence>
<feature type="domain" description="Histidine kinase" evidence="12">
    <location>
        <begin position="187"/>
        <end position="403"/>
    </location>
</feature>
<keyword evidence="11" id="KW-0812">Transmembrane</keyword>
<dbReference type="RefSeq" id="WP_345397245.1">
    <property type="nucleotide sequence ID" value="NZ_BAABHG010000008.1"/>
</dbReference>
<keyword evidence="5" id="KW-0808">Transferase</keyword>
<dbReference type="EC" id="2.7.13.3" evidence="3"/>
<keyword evidence="4" id="KW-0597">Phosphoprotein</keyword>
<evidence type="ECO:0000256" key="2">
    <source>
        <dbReference type="ARBA" id="ARBA00004236"/>
    </source>
</evidence>
<evidence type="ECO:0000256" key="9">
    <source>
        <dbReference type="ARBA" id="ARBA00023012"/>
    </source>
</evidence>
<dbReference type="SUPFAM" id="SSF55874">
    <property type="entry name" value="ATPase domain of HSP90 chaperone/DNA topoisomerase II/histidine kinase"/>
    <property type="match status" value="1"/>
</dbReference>
<dbReference type="InterPro" id="IPR050351">
    <property type="entry name" value="BphY/WalK/GraS-like"/>
</dbReference>
<keyword evidence="7 13" id="KW-0418">Kinase</keyword>